<dbReference type="GO" id="GO:0003677">
    <property type="term" value="F:DNA binding"/>
    <property type="evidence" value="ECO:0007669"/>
    <property type="project" value="UniProtKB-KW"/>
</dbReference>
<evidence type="ECO:0000259" key="4">
    <source>
        <dbReference type="SMART" id="SM01043"/>
    </source>
</evidence>
<dbReference type="Pfam" id="PF03704">
    <property type="entry name" value="BTAD"/>
    <property type="match status" value="1"/>
</dbReference>
<dbReference type="SUPFAM" id="SSF48452">
    <property type="entry name" value="TPR-like"/>
    <property type="match status" value="1"/>
</dbReference>
<dbReference type="InterPro" id="IPR005158">
    <property type="entry name" value="BTAD"/>
</dbReference>
<accession>A0A916WXP0</accession>
<evidence type="ECO:0000256" key="1">
    <source>
        <dbReference type="ARBA" id="ARBA00005820"/>
    </source>
</evidence>
<dbReference type="GO" id="GO:0000160">
    <property type="term" value="P:phosphorelay signal transduction system"/>
    <property type="evidence" value="ECO:0007669"/>
    <property type="project" value="InterPro"/>
</dbReference>
<dbReference type="SMART" id="SM00862">
    <property type="entry name" value="Trans_reg_C"/>
    <property type="match status" value="1"/>
</dbReference>
<keyword evidence="6" id="KW-1185">Reference proteome</keyword>
<evidence type="ECO:0000313" key="5">
    <source>
        <dbReference type="EMBL" id="GGB40535.1"/>
    </source>
</evidence>
<dbReference type="AlphaFoldDB" id="A0A916WXP0"/>
<proteinExistence type="inferred from homology"/>
<dbReference type="SMART" id="SM01043">
    <property type="entry name" value="BTAD"/>
    <property type="match status" value="1"/>
</dbReference>
<dbReference type="InterPro" id="IPR016032">
    <property type="entry name" value="Sig_transdc_resp-reg_C-effctor"/>
</dbReference>
<dbReference type="SUPFAM" id="SSF46894">
    <property type="entry name" value="C-terminal effector domain of the bipartite response regulators"/>
    <property type="match status" value="1"/>
</dbReference>
<dbReference type="EMBL" id="BMGC01000026">
    <property type="protein sequence ID" value="GGB40535.1"/>
    <property type="molecule type" value="Genomic_DNA"/>
</dbReference>
<dbReference type="Gene3D" id="1.25.40.10">
    <property type="entry name" value="Tetratricopeptide repeat domain"/>
    <property type="match status" value="1"/>
</dbReference>
<reference evidence="5" key="2">
    <citation type="submission" date="2020-09" db="EMBL/GenBank/DDBJ databases">
        <authorList>
            <person name="Sun Q."/>
            <person name="Zhou Y."/>
        </authorList>
    </citation>
    <scope>NUCLEOTIDE SEQUENCE</scope>
    <source>
        <strain evidence="5">CGMCC 1.12827</strain>
    </source>
</reference>
<evidence type="ECO:0000256" key="2">
    <source>
        <dbReference type="ARBA" id="ARBA00023125"/>
    </source>
</evidence>
<dbReference type="PANTHER" id="PTHR47691">
    <property type="entry name" value="REGULATOR-RELATED"/>
    <property type="match status" value="1"/>
</dbReference>
<dbReference type="RefSeq" id="WP_188587408.1">
    <property type="nucleotide sequence ID" value="NZ_BMGC01000026.1"/>
</dbReference>
<keyword evidence="2" id="KW-0238">DNA-binding</keyword>
<dbReference type="InterPro" id="IPR036388">
    <property type="entry name" value="WH-like_DNA-bd_sf"/>
</dbReference>
<feature type="domain" description="OmpR/PhoB-type" evidence="3">
    <location>
        <begin position="30"/>
        <end position="102"/>
    </location>
</feature>
<dbReference type="PANTHER" id="PTHR47691:SF3">
    <property type="entry name" value="HTH-TYPE TRANSCRIPTIONAL REGULATOR RV0890C-RELATED"/>
    <property type="match status" value="1"/>
</dbReference>
<dbReference type="Gene3D" id="1.10.10.10">
    <property type="entry name" value="Winged helix-like DNA-binding domain superfamily/Winged helix DNA-binding domain"/>
    <property type="match status" value="1"/>
</dbReference>
<dbReference type="InterPro" id="IPR011990">
    <property type="entry name" value="TPR-like_helical_dom_sf"/>
</dbReference>
<sequence length="1025" mass="107998">MHDDAGADRGPLIGLLGPVVVLDADGSGEHTELAISSRRVRTLLATLALAHPHPRSAERLVADVWPDQPPKNPTGALHTVISRLRRALGAQSVTATSGGYRLTLPGPVSDLALAEAACGTGSAEAAAGHTGSADAVTQALGLWRGEPGTGLPDGDVSSRLRRRAQTAHRRLREANWNLHIADDPASVAADVELERRRTPLDEHLAAVQMRALVAAGEPNAALSVHATIRTLLAETLGTDPGPELAAAHSAALTYSPLPHTPAPPADDYVENAVNTERLHAALAIAPVVTVLGPGGIGKTRLVTEYIAARRPADVFIDLSAARDPGDVAAAVAAALHRGTLPDQPGVRAADRSGPAAAIAALAPARAVVVFDTCEHLLPTATSLINEIRSRRDDLRIIATSRVALDIADEHTVTIEPLPTERGAELLARRARAVRADVRLDPALVDELCIRLDGSPLALELAAAQLRYLTLPDVVSRLDRRFGLLAVPGTGRHHTLTDVVAASWDLLSPDAERALLLVAQFPGDVRIDDALSFTGVTIAALAELCDHSLATVVEHPDGITRHRITETVREFARSRLASDPELAAELTDEFSRWAAALLAGIIDDLLAGRVAQATARLDESADTLLDRLDEAAHRATGGVDESAAATLTARLLPVIAWRMVRTGGYDHAPRLARAAARDSGRVVSGPDDARGRALGLALSTATLAVDSEGREAARARSSLRRITATTPLPESIRLGIDLLLAAPGRASRLLADAASSRDPMVVAVAEIMRSDLSEFRAMPVMSRRSALRALVAAERAGHPWLVATTRQRLGRGCMLFGERAEAALHFARSAEQFAHLGLTDDAAAVRVHQALAVTETDPELATELLNACLREFGDTGRPFVATAHAALAQLRVTTDPAGARRAADTAIEIIGPPHDGHSAFLHGVAVAVAYRTGARTDAKVHAESLATSLSWLAVAESVNLPALGAAAAAIAMANELPADHRLVRAARAARYRRDFGIIGVPHAVGADEHGHRTDLITMLRNGPHLH</sequence>
<organism evidence="5 6">
    <name type="scientific">Gordonia jinhuaensis</name>
    <dbReference type="NCBI Taxonomy" id="1517702"/>
    <lineage>
        <taxon>Bacteria</taxon>
        <taxon>Bacillati</taxon>
        <taxon>Actinomycetota</taxon>
        <taxon>Actinomycetes</taxon>
        <taxon>Mycobacteriales</taxon>
        <taxon>Gordoniaceae</taxon>
        <taxon>Gordonia</taxon>
    </lineage>
</organism>
<dbReference type="InterPro" id="IPR001867">
    <property type="entry name" value="OmpR/PhoB-type_DNA-bd"/>
</dbReference>
<dbReference type="Proteomes" id="UP000621454">
    <property type="component" value="Unassembled WGS sequence"/>
</dbReference>
<name>A0A916WXP0_9ACTN</name>
<evidence type="ECO:0000313" key="6">
    <source>
        <dbReference type="Proteomes" id="UP000621454"/>
    </source>
</evidence>
<protein>
    <submittedName>
        <fullName evidence="5">SARP family transcriptional regulator</fullName>
    </submittedName>
</protein>
<gene>
    <name evidence="5" type="ORF">GCM10011489_30140</name>
</gene>
<feature type="domain" description="Bacterial transcriptional activator" evidence="4">
    <location>
        <begin position="109"/>
        <end position="252"/>
    </location>
</feature>
<dbReference type="SUPFAM" id="SSF52540">
    <property type="entry name" value="P-loop containing nucleoside triphosphate hydrolases"/>
    <property type="match status" value="1"/>
</dbReference>
<comment type="similarity">
    <text evidence="1">Belongs to the AfsR/DnrI/RedD regulatory family.</text>
</comment>
<evidence type="ECO:0000259" key="3">
    <source>
        <dbReference type="SMART" id="SM00862"/>
    </source>
</evidence>
<dbReference type="GO" id="GO:0006355">
    <property type="term" value="P:regulation of DNA-templated transcription"/>
    <property type="evidence" value="ECO:0007669"/>
    <property type="project" value="InterPro"/>
</dbReference>
<dbReference type="InterPro" id="IPR027417">
    <property type="entry name" value="P-loop_NTPase"/>
</dbReference>
<reference evidence="5" key="1">
    <citation type="journal article" date="2014" name="Int. J. Syst. Evol. Microbiol.">
        <title>Complete genome sequence of Corynebacterium casei LMG S-19264T (=DSM 44701T), isolated from a smear-ripened cheese.</title>
        <authorList>
            <consortium name="US DOE Joint Genome Institute (JGI-PGF)"/>
            <person name="Walter F."/>
            <person name="Albersmeier A."/>
            <person name="Kalinowski J."/>
            <person name="Ruckert C."/>
        </authorList>
    </citation>
    <scope>NUCLEOTIDE SEQUENCE</scope>
    <source>
        <strain evidence="5">CGMCC 1.12827</strain>
    </source>
</reference>
<comment type="caution">
    <text evidence="5">The sequence shown here is derived from an EMBL/GenBank/DDBJ whole genome shotgun (WGS) entry which is preliminary data.</text>
</comment>